<sequence>MPRYQPKWIGINVLIRDQVSFQTWLLIGALLQSALVHFVRPPYSFLPAILCTAYITLTYLLESFGFLGKSTTPPVNYGRFTAQPPTADTGVTVFLLGFQSSHPLRLMAPGTKTIGDHFNHIFDEAEKNPEESGLLGRCGPLLDAAGEGGNAMFTISYWKTQKHLKDWHSGEAHSNGMKWYYKSRSKYPYLGLMHEIYDCPAGNFENVYINFRPFGFRQTKWLVDGEQVAADIDGGGTKKIEEKFETKS</sequence>
<dbReference type="Proteomes" id="UP001164286">
    <property type="component" value="Unassembled WGS sequence"/>
</dbReference>
<dbReference type="RefSeq" id="XP_052948440.1">
    <property type="nucleotide sequence ID" value="XM_053092264.1"/>
</dbReference>
<dbReference type="GeneID" id="77731469"/>
<gene>
    <name evidence="2" type="ORF">MKK02DRAFT_43063</name>
</gene>
<accession>A0AA38HBY7</accession>
<dbReference type="EMBL" id="JAKWFO010000003">
    <property type="protein sequence ID" value="KAI9638663.1"/>
    <property type="molecule type" value="Genomic_DNA"/>
</dbReference>
<evidence type="ECO:0000313" key="2">
    <source>
        <dbReference type="EMBL" id="KAI9638663.1"/>
    </source>
</evidence>
<feature type="transmembrane region" description="Helical" evidence="1">
    <location>
        <begin position="21"/>
        <end position="39"/>
    </location>
</feature>
<dbReference type="AlphaFoldDB" id="A0AA38HBY7"/>
<evidence type="ECO:0000313" key="3">
    <source>
        <dbReference type="Proteomes" id="UP001164286"/>
    </source>
</evidence>
<proteinExistence type="predicted"/>
<protein>
    <submittedName>
        <fullName evidence="2">Uncharacterized protein</fullName>
    </submittedName>
</protein>
<dbReference type="InterPro" id="IPR025444">
    <property type="entry name" value="Monooxy_af470"/>
</dbReference>
<dbReference type="SUPFAM" id="SSF54909">
    <property type="entry name" value="Dimeric alpha+beta barrel"/>
    <property type="match status" value="1"/>
</dbReference>
<feature type="transmembrane region" description="Helical" evidence="1">
    <location>
        <begin position="45"/>
        <end position="61"/>
    </location>
</feature>
<evidence type="ECO:0000256" key="1">
    <source>
        <dbReference type="SAM" id="Phobius"/>
    </source>
</evidence>
<keyword evidence="1" id="KW-0472">Membrane</keyword>
<dbReference type="Pfam" id="PF13826">
    <property type="entry name" value="Monooxy_af470-like"/>
    <property type="match status" value="1"/>
</dbReference>
<comment type="caution">
    <text evidence="2">The sequence shown here is derived from an EMBL/GenBank/DDBJ whole genome shotgun (WGS) entry which is preliminary data.</text>
</comment>
<dbReference type="InterPro" id="IPR011008">
    <property type="entry name" value="Dimeric_a/b-barrel"/>
</dbReference>
<keyword evidence="3" id="KW-1185">Reference proteome</keyword>
<keyword evidence="1" id="KW-1133">Transmembrane helix</keyword>
<keyword evidence="1" id="KW-0812">Transmembrane</keyword>
<name>A0AA38HBY7_9TREE</name>
<organism evidence="2 3">
    <name type="scientific">Dioszegia hungarica</name>
    <dbReference type="NCBI Taxonomy" id="4972"/>
    <lineage>
        <taxon>Eukaryota</taxon>
        <taxon>Fungi</taxon>
        <taxon>Dikarya</taxon>
        <taxon>Basidiomycota</taxon>
        <taxon>Agaricomycotina</taxon>
        <taxon>Tremellomycetes</taxon>
        <taxon>Tremellales</taxon>
        <taxon>Bulleribasidiaceae</taxon>
        <taxon>Dioszegia</taxon>
    </lineage>
</organism>
<reference evidence="2" key="1">
    <citation type="journal article" date="2022" name="G3 (Bethesda)">
        <title>High quality genome of the basidiomycete yeast Dioszegia hungarica PDD-24b-2 isolated from cloud water.</title>
        <authorList>
            <person name="Jarrige D."/>
            <person name="Haridas S."/>
            <person name="Bleykasten-Grosshans C."/>
            <person name="Joly M."/>
            <person name="Nadalig T."/>
            <person name="Sancelme M."/>
            <person name="Vuilleumier S."/>
            <person name="Grigoriev I.V."/>
            <person name="Amato P."/>
            <person name="Bringel F."/>
        </authorList>
    </citation>
    <scope>NUCLEOTIDE SEQUENCE</scope>
    <source>
        <strain evidence="2">PDD-24b-2</strain>
    </source>
</reference>